<dbReference type="WBParaSite" id="L893_g3389.t1">
    <property type="protein sequence ID" value="L893_g3389.t1"/>
    <property type="gene ID" value="L893_g3389"/>
</dbReference>
<dbReference type="Pfam" id="PF10937">
    <property type="entry name" value="Kgd4-YMR31"/>
    <property type="match status" value="1"/>
</dbReference>
<name>A0A1I8A8F6_9BILA</name>
<keyword evidence="4" id="KW-1185">Reference proteome</keyword>
<dbReference type="InterPro" id="IPR020373">
    <property type="entry name" value="Kgd4/YMR-31"/>
</dbReference>
<dbReference type="AlphaFoldDB" id="A0A1I8A8F6"/>
<reference evidence="5" key="1">
    <citation type="submission" date="2016-11" db="UniProtKB">
        <authorList>
            <consortium name="WormBaseParasite"/>
        </authorList>
    </citation>
    <scope>IDENTIFICATION</scope>
</reference>
<dbReference type="GO" id="GO:0004591">
    <property type="term" value="F:oxoglutarate dehydrogenase (succinyl-transferring) activity"/>
    <property type="evidence" value="ECO:0007669"/>
    <property type="project" value="TreeGrafter"/>
</dbReference>
<comment type="subcellular location">
    <subcellularLocation>
        <location evidence="1">Mitochondrion</location>
    </subcellularLocation>
</comment>
<dbReference type="PANTHER" id="PTHR31601:SF2">
    <property type="entry name" value="ALPHA-KETOGLUTARATE DEHYDROGENASE COMPONENT 4"/>
    <property type="match status" value="1"/>
</dbReference>
<dbReference type="GO" id="GO:0005739">
    <property type="term" value="C:mitochondrion"/>
    <property type="evidence" value="ECO:0007669"/>
    <property type="project" value="UniProtKB-SubCell"/>
</dbReference>
<evidence type="ECO:0000256" key="2">
    <source>
        <dbReference type="ARBA" id="ARBA00023128"/>
    </source>
</evidence>
<evidence type="ECO:0000313" key="5">
    <source>
        <dbReference type="WBParaSite" id="L893_g3389.t1"/>
    </source>
</evidence>
<evidence type="ECO:0000256" key="1">
    <source>
        <dbReference type="ARBA" id="ARBA00004173"/>
    </source>
</evidence>
<protein>
    <submittedName>
        <fullName evidence="5">28S ribosomal protein S36, mitochondrial</fullName>
    </submittedName>
</protein>
<comment type="similarity">
    <text evidence="3">Belongs to the alpha-ketoglutarate dehydrogenase component 4 family.</text>
</comment>
<organism evidence="4 5">
    <name type="scientific">Steinernema glaseri</name>
    <dbReference type="NCBI Taxonomy" id="37863"/>
    <lineage>
        <taxon>Eukaryota</taxon>
        <taxon>Metazoa</taxon>
        <taxon>Ecdysozoa</taxon>
        <taxon>Nematoda</taxon>
        <taxon>Chromadorea</taxon>
        <taxon>Rhabditida</taxon>
        <taxon>Tylenchina</taxon>
        <taxon>Panagrolaimomorpha</taxon>
        <taxon>Strongyloidoidea</taxon>
        <taxon>Steinernematidae</taxon>
        <taxon>Steinernema</taxon>
    </lineage>
</organism>
<sequence length="161" mass="17289">MSFGKFVFPSFAALLRASSRINTPKKFASWLLQVFTGHPVKPQPLTGVPPTSQASTNMHLSSLQRAALQVPTKRVPLIKFIGARLPRPQFDSSKLPPIPVSVSSFAAQAAPSKPVATSIGSVGKIPRGSGIDESMLPLRFRRRLIDEEEIAAINNGGAYGL</sequence>
<dbReference type="Proteomes" id="UP000095287">
    <property type="component" value="Unplaced"/>
</dbReference>
<proteinExistence type="inferred from homology"/>
<dbReference type="GO" id="GO:0006103">
    <property type="term" value="P:2-oxoglutarate metabolic process"/>
    <property type="evidence" value="ECO:0007669"/>
    <property type="project" value="InterPro"/>
</dbReference>
<accession>A0A1I8A8F6</accession>
<dbReference type="PANTHER" id="PTHR31601">
    <property type="entry name" value="28S RIBOSOMAL PROTEIN S36, MITOCHONDRIAL"/>
    <property type="match status" value="1"/>
</dbReference>
<evidence type="ECO:0000313" key="4">
    <source>
        <dbReference type="Proteomes" id="UP000095287"/>
    </source>
</evidence>
<evidence type="ECO:0000256" key="3">
    <source>
        <dbReference type="ARBA" id="ARBA00043970"/>
    </source>
</evidence>
<keyword evidence="2" id="KW-0496">Mitochondrion</keyword>